<dbReference type="Gene3D" id="3.10.129.10">
    <property type="entry name" value="Hotdog Thioesterase"/>
    <property type="match status" value="1"/>
</dbReference>
<dbReference type="InParanoid" id="D8Q1Z8"/>
<dbReference type="GeneID" id="9592864"/>
<evidence type="ECO:0000256" key="1">
    <source>
        <dbReference type="SAM" id="MobiDB-lite"/>
    </source>
</evidence>
<dbReference type="OMA" id="DHDAFQH"/>
<dbReference type="OrthoDB" id="5538558at2759"/>
<evidence type="ECO:0000313" key="3">
    <source>
        <dbReference type="Proteomes" id="UP000007431"/>
    </source>
</evidence>
<dbReference type="PANTHER" id="PTHR31793:SF39">
    <property type="entry name" value="THIOESTERASE_THIOL ESTER DEHYDRASE-ISOMERASE"/>
    <property type="match status" value="1"/>
</dbReference>
<evidence type="ECO:0000313" key="2">
    <source>
        <dbReference type="EMBL" id="EFI98594.1"/>
    </source>
</evidence>
<dbReference type="RefSeq" id="XP_003033497.1">
    <property type="nucleotide sequence ID" value="XM_003033451.1"/>
</dbReference>
<protein>
    <recommendedName>
        <fullName evidence="4">Thioesterase domain-containing protein</fullName>
    </recommendedName>
</protein>
<feature type="compositionally biased region" description="Basic and acidic residues" evidence="1">
    <location>
        <begin position="61"/>
        <end position="73"/>
    </location>
</feature>
<dbReference type="SUPFAM" id="SSF54637">
    <property type="entry name" value="Thioesterase/thiol ester dehydrase-isomerase"/>
    <property type="match status" value="1"/>
</dbReference>
<feature type="non-terminal residue" evidence="2">
    <location>
        <position position="259"/>
    </location>
</feature>
<dbReference type="Proteomes" id="UP000007431">
    <property type="component" value="Unassembled WGS sequence"/>
</dbReference>
<dbReference type="eggNOG" id="ENOG502S78C">
    <property type="taxonomic scope" value="Eukaryota"/>
</dbReference>
<dbReference type="KEGG" id="scm:SCHCO_02495881"/>
<dbReference type="InterPro" id="IPR029069">
    <property type="entry name" value="HotDog_dom_sf"/>
</dbReference>
<dbReference type="Pfam" id="PF13279">
    <property type="entry name" value="4HBT_2"/>
    <property type="match status" value="1"/>
</dbReference>
<reference evidence="2 3" key="1">
    <citation type="journal article" date="2010" name="Nat. Biotechnol.">
        <title>Genome sequence of the model mushroom Schizophyllum commune.</title>
        <authorList>
            <person name="Ohm R.A."/>
            <person name="de Jong J.F."/>
            <person name="Lugones L.G."/>
            <person name="Aerts A."/>
            <person name="Kothe E."/>
            <person name="Stajich J.E."/>
            <person name="de Vries R.P."/>
            <person name="Record E."/>
            <person name="Levasseur A."/>
            <person name="Baker S.E."/>
            <person name="Bartholomew K.A."/>
            <person name="Coutinho P.M."/>
            <person name="Erdmann S."/>
            <person name="Fowler T.J."/>
            <person name="Gathman A.C."/>
            <person name="Lombard V."/>
            <person name="Henrissat B."/>
            <person name="Knabe N."/>
            <person name="Kuees U."/>
            <person name="Lilly W.W."/>
            <person name="Lindquist E."/>
            <person name="Lucas S."/>
            <person name="Magnuson J.K."/>
            <person name="Piumi F."/>
            <person name="Raudaskoski M."/>
            <person name="Salamov A."/>
            <person name="Schmutz J."/>
            <person name="Schwarze F.W.M.R."/>
            <person name="vanKuyk P.A."/>
            <person name="Horton J.S."/>
            <person name="Grigoriev I.V."/>
            <person name="Woesten H.A.B."/>
        </authorList>
    </citation>
    <scope>NUCLEOTIDE SEQUENCE [LARGE SCALE GENOMIC DNA]</scope>
    <source>
        <strain evidence="3">H4-8 / FGSC 9210</strain>
    </source>
</reference>
<feature type="region of interest" description="Disordered" evidence="1">
    <location>
        <begin position="37"/>
        <end position="89"/>
    </location>
</feature>
<organism evidence="3">
    <name type="scientific">Schizophyllum commune (strain H4-8 / FGSC 9210)</name>
    <name type="common">Split gill fungus</name>
    <dbReference type="NCBI Taxonomy" id="578458"/>
    <lineage>
        <taxon>Eukaryota</taxon>
        <taxon>Fungi</taxon>
        <taxon>Dikarya</taxon>
        <taxon>Basidiomycota</taxon>
        <taxon>Agaricomycotina</taxon>
        <taxon>Agaricomycetes</taxon>
        <taxon>Agaricomycetidae</taxon>
        <taxon>Agaricales</taxon>
        <taxon>Schizophyllaceae</taxon>
        <taxon>Schizophyllum</taxon>
    </lineage>
</organism>
<dbReference type="InterPro" id="IPR050563">
    <property type="entry name" value="4-hydroxybenzoyl-CoA_TE"/>
</dbReference>
<proteinExistence type="predicted"/>
<dbReference type="HOGENOM" id="CLU_078553_0_0_1"/>
<gene>
    <name evidence="2" type="ORF">SCHCODRAFT_108425</name>
</gene>
<sequence>MPSHTLLRSSPALLRRQVGSARRHTSSINTLLQAFKDPSSPFHIRPGETGPASPDEVLADAPHDSRATVDKGTDSPPSHSVRRTFPRDASPASLAEARAALVDRGFDPDVLWTQKIVWGDLDSFQHVNNVRYVRFFETSRIHWMSTFGERFGGPAAAEALLKGKGVSLILKSIQVNFRRPVTHPDTLIVAHKPHRPASTELAADATHLHLRASAYSLNQRAFVAHAEEVVVWYDYDRLKKCTPEQGLLDAVWATAGKRN</sequence>
<accession>D8Q1Z8</accession>
<dbReference type="AlphaFoldDB" id="D8Q1Z8"/>
<dbReference type="GO" id="GO:0047617">
    <property type="term" value="F:fatty acyl-CoA hydrolase activity"/>
    <property type="evidence" value="ECO:0007669"/>
    <property type="project" value="TreeGrafter"/>
</dbReference>
<dbReference type="VEuPathDB" id="FungiDB:SCHCODRAFT_02495881"/>
<dbReference type="PANTHER" id="PTHR31793">
    <property type="entry name" value="4-HYDROXYBENZOYL-COA THIOESTERASE FAMILY MEMBER"/>
    <property type="match status" value="1"/>
</dbReference>
<name>D8Q1Z8_SCHCM</name>
<keyword evidence="3" id="KW-1185">Reference proteome</keyword>
<dbReference type="EMBL" id="GL377305">
    <property type="protein sequence ID" value="EFI98594.1"/>
    <property type="molecule type" value="Genomic_DNA"/>
</dbReference>
<dbReference type="CDD" id="cd00586">
    <property type="entry name" value="4HBT"/>
    <property type="match status" value="1"/>
</dbReference>
<evidence type="ECO:0008006" key="4">
    <source>
        <dbReference type="Google" id="ProtNLM"/>
    </source>
</evidence>